<evidence type="ECO:0000259" key="15">
    <source>
        <dbReference type="Pfam" id="PF03315"/>
    </source>
</evidence>
<dbReference type="GO" id="GO:0003941">
    <property type="term" value="F:L-serine ammonia-lyase activity"/>
    <property type="evidence" value="ECO:0007669"/>
    <property type="project" value="UniProtKB-EC"/>
</dbReference>
<dbReference type="HOGENOM" id="CLU_022305_0_1_9"/>
<feature type="region of interest" description="Disordered" evidence="13">
    <location>
        <begin position="1"/>
        <end position="24"/>
    </location>
</feature>
<dbReference type="KEGG" id="pgm:PGRAT_14865"/>
<feature type="domain" description="Serine dehydratase-like alpha subunit" evidence="14">
    <location>
        <begin position="152"/>
        <end position="395"/>
    </location>
</feature>
<evidence type="ECO:0000256" key="1">
    <source>
        <dbReference type="ARBA" id="ARBA00001966"/>
    </source>
</evidence>
<dbReference type="EC" id="4.3.1.17" evidence="4"/>
<dbReference type="EMBL" id="CP009287">
    <property type="protein sequence ID" value="AIQ68756.1"/>
    <property type="molecule type" value="Genomic_DNA"/>
</dbReference>
<dbReference type="InterPro" id="IPR051318">
    <property type="entry name" value="Fe-S_L-Ser"/>
</dbReference>
<dbReference type="Pfam" id="PF03313">
    <property type="entry name" value="SDH_alpha"/>
    <property type="match status" value="1"/>
</dbReference>
<keyword evidence="8" id="KW-0408">Iron</keyword>
<dbReference type="GO" id="GO:0006094">
    <property type="term" value="P:gluconeogenesis"/>
    <property type="evidence" value="ECO:0007669"/>
    <property type="project" value="UniProtKB-KW"/>
</dbReference>
<dbReference type="AlphaFoldDB" id="A0A089M4P8"/>
<evidence type="ECO:0000256" key="8">
    <source>
        <dbReference type="ARBA" id="ARBA00023004"/>
    </source>
</evidence>
<organism evidence="16 17">
    <name type="scientific">Paenibacillus graminis</name>
    <dbReference type="NCBI Taxonomy" id="189425"/>
    <lineage>
        <taxon>Bacteria</taxon>
        <taxon>Bacillati</taxon>
        <taxon>Bacillota</taxon>
        <taxon>Bacilli</taxon>
        <taxon>Bacillales</taxon>
        <taxon>Paenibacillaceae</taxon>
        <taxon>Paenibacillus</taxon>
    </lineage>
</organism>
<dbReference type="PANTHER" id="PTHR30182">
    <property type="entry name" value="L-SERINE DEHYDRATASE"/>
    <property type="match status" value="1"/>
</dbReference>
<comment type="catalytic activity">
    <reaction evidence="12">
        <text>L-serine = pyruvate + NH4(+)</text>
        <dbReference type="Rhea" id="RHEA:19169"/>
        <dbReference type="ChEBI" id="CHEBI:15361"/>
        <dbReference type="ChEBI" id="CHEBI:28938"/>
        <dbReference type="ChEBI" id="CHEBI:33384"/>
        <dbReference type="EC" id="4.3.1.17"/>
    </reaction>
</comment>
<sequence>MKSLTELYKIGSGPSSSHTMGPEKAARIFKSENEDADQFKALIYGSLAKTGKGHMTDKAIIRALSPVRAEIQFVPQADFVLPHPNTMDFFAYKEGRQTTSMRVLSIGGGDIVIEGREEMQAPDVYPENTFAEISTICKANHIRLSDYVEQCEGKQIWDFLSGIWEAMKRSINEGLSATGILEGGLNVERKAQYLYHQRHIDESPETRENRIVSAYAFAVNEQNAAAGTIVTAPTCGASGVVPAALRYMQQKKHVPDEQVLRALAVGGLIGNLVKQNASISGAQCGCQAEVGTACSMASAALAEMSGMRIDQIEYAAEVAMEHHLGLTCDPINGLVQIPCIERNAVGAMRAINALSLANFLSDTRKISFDLVVQTMYETGLDMNSSYRETSEGGLAKLYKIDS</sequence>
<evidence type="ECO:0000256" key="10">
    <source>
        <dbReference type="ARBA" id="ARBA00023239"/>
    </source>
</evidence>
<evidence type="ECO:0000313" key="16">
    <source>
        <dbReference type="EMBL" id="AIQ68756.1"/>
    </source>
</evidence>
<keyword evidence="5" id="KW-0312">Gluconeogenesis</keyword>
<dbReference type="PANTHER" id="PTHR30182:SF1">
    <property type="entry name" value="L-SERINE DEHYDRATASE 1"/>
    <property type="match status" value="1"/>
</dbReference>
<evidence type="ECO:0000256" key="6">
    <source>
        <dbReference type="ARBA" id="ARBA00022485"/>
    </source>
</evidence>
<evidence type="ECO:0000256" key="5">
    <source>
        <dbReference type="ARBA" id="ARBA00022432"/>
    </source>
</evidence>
<comment type="similarity">
    <text evidence="3">Belongs to the iron-sulfur dependent L-serine dehydratase family.</text>
</comment>
<keyword evidence="17" id="KW-1185">Reference proteome</keyword>
<gene>
    <name evidence="16" type="ORF">PGRAT_14865</name>
</gene>
<evidence type="ECO:0000313" key="17">
    <source>
        <dbReference type="Proteomes" id="UP000029500"/>
    </source>
</evidence>
<evidence type="ECO:0000256" key="9">
    <source>
        <dbReference type="ARBA" id="ARBA00023014"/>
    </source>
</evidence>
<feature type="domain" description="Serine dehydratase beta chain" evidence="15">
    <location>
        <begin position="3"/>
        <end position="65"/>
    </location>
</feature>
<keyword evidence="9" id="KW-0411">Iron-sulfur</keyword>
<dbReference type="GO" id="GO:0051539">
    <property type="term" value="F:4 iron, 4 sulfur cluster binding"/>
    <property type="evidence" value="ECO:0007669"/>
    <property type="project" value="UniProtKB-KW"/>
</dbReference>
<dbReference type="OrthoDB" id="9805537at2"/>
<evidence type="ECO:0000256" key="3">
    <source>
        <dbReference type="ARBA" id="ARBA00008636"/>
    </source>
</evidence>
<reference evidence="16 17" key="1">
    <citation type="submission" date="2014-08" db="EMBL/GenBank/DDBJ databases">
        <title>Comparative genomics of the Paenibacillus odorifer group.</title>
        <authorList>
            <person name="den Bakker H.C."/>
            <person name="Tsai Y.-C."/>
            <person name="Martin N."/>
            <person name="Korlach J."/>
            <person name="Wiedmann M."/>
        </authorList>
    </citation>
    <scope>NUCLEOTIDE SEQUENCE [LARGE SCALE GENOMIC DNA]</scope>
    <source>
        <strain evidence="16 17">DSM 15220</strain>
    </source>
</reference>
<accession>A0A089M4P8</accession>
<evidence type="ECO:0000259" key="14">
    <source>
        <dbReference type="Pfam" id="PF03313"/>
    </source>
</evidence>
<evidence type="ECO:0000256" key="7">
    <source>
        <dbReference type="ARBA" id="ARBA00022723"/>
    </source>
</evidence>
<dbReference type="InterPro" id="IPR005130">
    <property type="entry name" value="Ser_deHydtase-like_asu"/>
</dbReference>
<comment type="cofactor">
    <cofactor evidence="1">
        <name>[4Fe-4S] cluster</name>
        <dbReference type="ChEBI" id="CHEBI:49883"/>
    </cofactor>
</comment>
<keyword evidence="7" id="KW-0479">Metal-binding</keyword>
<evidence type="ECO:0000256" key="12">
    <source>
        <dbReference type="ARBA" id="ARBA00049406"/>
    </source>
</evidence>
<evidence type="ECO:0000256" key="2">
    <source>
        <dbReference type="ARBA" id="ARBA00004742"/>
    </source>
</evidence>
<dbReference type="SUPFAM" id="SSF143548">
    <property type="entry name" value="Serine metabolism enzymes domain"/>
    <property type="match status" value="1"/>
</dbReference>
<comment type="pathway">
    <text evidence="2">Carbohydrate biosynthesis; gluconeogenesis.</text>
</comment>
<keyword evidence="6" id="KW-0004">4Fe-4S</keyword>
<dbReference type="Proteomes" id="UP000029500">
    <property type="component" value="Chromosome"/>
</dbReference>
<dbReference type="Pfam" id="PF03315">
    <property type="entry name" value="SDH_beta"/>
    <property type="match status" value="1"/>
</dbReference>
<dbReference type="RefSeq" id="WP_025708048.1">
    <property type="nucleotide sequence ID" value="NZ_CP009287.1"/>
</dbReference>
<dbReference type="InterPro" id="IPR005131">
    <property type="entry name" value="Ser_deHydtase_bsu"/>
</dbReference>
<name>A0A089M4P8_9BACL</name>
<evidence type="ECO:0000256" key="11">
    <source>
        <dbReference type="ARBA" id="ARBA00041766"/>
    </source>
</evidence>
<evidence type="ECO:0000256" key="4">
    <source>
        <dbReference type="ARBA" id="ARBA00012093"/>
    </source>
</evidence>
<dbReference type="GO" id="GO:0046872">
    <property type="term" value="F:metal ion binding"/>
    <property type="evidence" value="ECO:0007669"/>
    <property type="project" value="UniProtKB-KW"/>
</dbReference>
<dbReference type="Gene3D" id="3.30.1330.90">
    <property type="entry name" value="D-3-phosphoglycerate dehydrogenase, domain 3"/>
    <property type="match status" value="1"/>
</dbReference>
<dbReference type="InterPro" id="IPR029009">
    <property type="entry name" value="ASB_dom_sf"/>
</dbReference>
<dbReference type="eggNOG" id="COG1760">
    <property type="taxonomic scope" value="Bacteria"/>
</dbReference>
<proteinExistence type="inferred from homology"/>
<dbReference type="STRING" id="189425.PGRAT_14865"/>
<protein>
    <recommendedName>
        <fullName evidence="4">L-serine ammonia-lyase</fullName>
        <ecNumber evidence="4">4.3.1.17</ecNumber>
    </recommendedName>
    <alternativeName>
        <fullName evidence="11">L-serine deaminase</fullName>
    </alternativeName>
</protein>
<keyword evidence="10" id="KW-0456">Lyase</keyword>
<evidence type="ECO:0000256" key="13">
    <source>
        <dbReference type="SAM" id="MobiDB-lite"/>
    </source>
</evidence>